<evidence type="ECO:0000256" key="3">
    <source>
        <dbReference type="ARBA" id="ARBA00006792"/>
    </source>
</evidence>
<dbReference type="Proteomes" id="UP000030665">
    <property type="component" value="Unassembled WGS sequence"/>
</dbReference>
<evidence type="ECO:0000313" key="10">
    <source>
        <dbReference type="EMBL" id="CDW54219.1"/>
    </source>
</evidence>
<comment type="function">
    <text evidence="1 9">Component of the MICOS complex, a large protein complex of the mitochondrial inner membrane that plays crucial roles in the maintenance of crista junctions, inner membrane architecture, and formation of contact sites to the outer membrane.</text>
</comment>
<evidence type="ECO:0000256" key="2">
    <source>
        <dbReference type="ARBA" id="ARBA00004434"/>
    </source>
</evidence>
<reference evidence="10" key="2">
    <citation type="submission" date="2014-03" db="EMBL/GenBank/DDBJ databases">
        <title>The whipworm genome and dual-species transcriptomics of an intimate host-pathogen interaction.</title>
        <authorList>
            <person name="Foth B.J."/>
            <person name="Tsai I.J."/>
            <person name="Reid A.J."/>
            <person name="Bancroft A.J."/>
            <person name="Nichol S."/>
            <person name="Tracey A."/>
            <person name="Holroyd N."/>
            <person name="Cotton J.A."/>
            <person name="Stanley E.J."/>
            <person name="Zarowiecki M."/>
            <person name="Liu J.Z."/>
            <person name="Huckvale T."/>
            <person name="Cooper P.J."/>
            <person name="Grencis R.K."/>
            <person name="Berriman M."/>
        </authorList>
    </citation>
    <scope>NUCLEOTIDE SEQUENCE [LARGE SCALE GENOMIC DNA]</scope>
</reference>
<evidence type="ECO:0000256" key="6">
    <source>
        <dbReference type="ARBA" id="ARBA00022989"/>
    </source>
</evidence>
<dbReference type="InterPro" id="IPR007512">
    <property type="entry name" value="Mic10"/>
</dbReference>
<keyword evidence="8 9" id="KW-0472">Membrane</keyword>
<dbReference type="Pfam" id="PF04418">
    <property type="entry name" value="DUF543"/>
    <property type="match status" value="1"/>
</dbReference>
<proteinExistence type="inferred from homology"/>
<dbReference type="PANTHER" id="PTHR21304">
    <property type="entry name" value="MICOS COMPLEX SUBUNIT MIC10"/>
    <property type="match status" value="1"/>
</dbReference>
<keyword evidence="4 9" id="KW-0812">Transmembrane</keyword>
<gene>
    <name evidence="10" type="ORF">TTRE_0000248901</name>
</gene>
<feature type="transmembrane region" description="Helical" evidence="9">
    <location>
        <begin position="26"/>
        <end position="54"/>
    </location>
</feature>
<organism evidence="10 11">
    <name type="scientific">Trichuris trichiura</name>
    <name type="common">Whipworm</name>
    <name type="synonym">Trichocephalus trichiurus</name>
    <dbReference type="NCBI Taxonomy" id="36087"/>
    <lineage>
        <taxon>Eukaryota</taxon>
        <taxon>Metazoa</taxon>
        <taxon>Ecdysozoa</taxon>
        <taxon>Nematoda</taxon>
        <taxon>Enoplea</taxon>
        <taxon>Dorylaimia</taxon>
        <taxon>Trichinellida</taxon>
        <taxon>Trichuridae</taxon>
        <taxon>Trichuris</taxon>
    </lineage>
</organism>
<evidence type="ECO:0000256" key="1">
    <source>
        <dbReference type="ARBA" id="ARBA00002689"/>
    </source>
</evidence>
<evidence type="ECO:0000256" key="7">
    <source>
        <dbReference type="ARBA" id="ARBA00023128"/>
    </source>
</evidence>
<dbReference type="EMBL" id="HG805885">
    <property type="protein sequence ID" value="CDW54219.1"/>
    <property type="molecule type" value="Genomic_DNA"/>
</dbReference>
<reference evidence="10" key="1">
    <citation type="submission" date="2014-01" db="EMBL/GenBank/DDBJ databases">
        <authorList>
            <person name="Aslett M."/>
        </authorList>
    </citation>
    <scope>NUCLEOTIDE SEQUENCE</scope>
</reference>
<protein>
    <recommendedName>
        <fullName evidence="9">MICOS complex subunit MIC10</fullName>
    </recommendedName>
</protein>
<dbReference type="AlphaFoldDB" id="A0A077Z311"/>
<dbReference type="OrthoDB" id="1916310at2759"/>
<dbReference type="PANTHER" id="PTHR21304:SF0">
    <property type="entry name" value="MICOS COMPLEX SUBUNIT MIC10"/>
    <property type="match status" value="1"/>
</dbReference>
<dbReference type="STRING" id="36087.A0A077Z311"/>
<dbReference type="GO" id="GO:0061617">
    <property type="term" value="C:MICOS complex"/>
    <property type="evidence" value="ECO:0007669"/>
    <property type="project" value="UniProtKB-UniRule"/>
</dbReference>
<comment type="subcellular location">
    <subcellularLocation>
        <location evidence="2 9">Mitochondrion inner membrane</location>
        <topology evidence="2 9">Single-pass membrane protein</topology>
    </subcellularLocation>
</comment>
<accession>A0A077Z311</accession>
<evidence type="ECO:0000256" key="4">
    <source>
        <dbReference type="ARBA" id="ARBA00022692"/>
    </source>
</evidence>
<name>A0A077Z311_TRITR</name>
<keyword evidence="11" id="KW-1185">Reference proteome</keyword>
<comment type="similarity">
    <text evidence="3 9">Belongs to the MICOS complex subunit Mic10 family.</text>
</comment>
<evidence type="ECO:0000256" key="9">
    <source>
        <dbReference type="RuleBase" id="RU363011"/>
    </source>
</evidence>
<keyword evidence="5 9" id="KW-0999">Mitochondrion inner membrane</keyword>
<evidence type="ECO:0000256" key="5">
    <source>
        <dbReference type="ARBA" id="ARBA00022792"/>
    </source>
</evidence>
<sequence length="142" mass="16092">MQLNSANNLPENEYDNKMARCLSNGIVKCLGGLSIGLLTTVLMAKCMSLFVLLFFPLNVYFSWLLFHTMSVFLSKVMFNSGRTWPMWLGTGVGLGIAYSDCDYDYRKGTIIRGKLIKVITFIDNSKSELTVIAFSEKGRWRH</sequence>
<comment type="subunit">
    <text evidence="9">Component of the mitochondrial contact site and cristae organizing system (MICOS) complex.</text>
</comment>
<evidence type="ECO:0000313" key="11">
    <source>
        <dbReference type="Proteomes" id="UP000030665"/>
    </source>
</evidence>
<evidence type="ECO:0000256" key="8">
    <source>
        <dbReference type="ARBA" id="ARBA00023136"/>
    </source>
</evidence>
<keyword evidence="6 9" id="KW-1133">Transmembrane helix</keyword>
<keyword evidence="7 9" id="KW-0496">Mitochondrion</keyword>